<evidence type="ECO:0000256" key="1">
    <source>
        <dbReference type="ARBA" id="ARBA00004370"/>
    </source>
</evidence>
<keyword evidence="5 8" id="KW-1133">Transmembrane helix</keyword>
<keyword evidence="2" id="KW-0813">Transport</keyword>
<keyword evidence="11" id="KW-1185">Reference proteome</keyword>
<keyword evidence="4" id="KW-0029">Amino-acid transport</keyword>
<evidence type="ECO:0000256" key="6">
    <source>
        <dbReference type="ARBA" id="ARBA00023136"/>
    </source>
</evidence>
<dbReference type="Proteomes" id="UP001567538">
    <property type="component" value="Unassembled WGS sequence"/>
</dbReference>
<keyword evidence="6 8" id="KW-0472">Membrane</keyword>
<feature type="transmembrane region" description="Helical" evidence="8">
    <location>
        <begin position="290"/>
        <end position="313"/>
    </location>
</feature>
<keyword evidence="3 8" id="KW-0812">Transmembrane</keyword>
<name>A0ABD1I591_SALDI</name>
<proteinExistence type="predicted"/>
<evidence type="ECO:0000256" key="8">
    <source>
        <dbReference type="SAM" id="Phobius"/>
    </source>
</evidence>
<evidence type="ECO:0000256" key="4">
    <source>
        <dbReference type="ARBA" id="ARBA00022970"/>
    </source>
</evidence>
<feature type="transmembrane region" description="Helical" evidence="8">
    <location>
        <begin position="202"/>
        <end position="223"/>
    </location>
</feature>
<sequence length="474" mass="51786">MAEISTTRVGSSKVIPTGKEQIGPGRGNEFSGELNPTDAWLPITESRNSSTLKAAAHLLCSGIGIQLLSLPIAFVSLGWFWGIMCLSIAFSWQLYTKWLLVNLHESFPITGIRYSRFANLSMVAFGEKLGKLLAIFPTMYLSGGTCVLYIIMGGTVMKVFLKSMCDGNTGCAAYKITGAECFLAFICVAILAALFFPNLNSLASVAFVGSVSVLAYCSLLWILPVTKGGSGDGIAKKAVLLTGSMTRIRDALGGFEILALAFRGHNLVLEIQGTLPSSQKQPSKKAMWRAVKISVILNILCVYPIAIAGYWAYGDRMPVDGGILLALAAFYEKKHIIRGLCVLITINYVCAFQIYAMPTFDNLERIFVTKRNEPCPRWMRSMIKLFFGGLTYFIAVTFPFLPRLAAFIGAIGLPVTLVYPCFMCLAIKKPPRFSPTWCLNMGLGSVGTMLTLVFLVVALWSLIDNGFEANFYNP</sequence>
<evidence type="ECO:0000313" key="10">
    <source>
        <dbReference type="EMBL" id="KAL1563871.1"/>
    </source>
</evidence>
<dbReference type="EMBL" id="JBEAFC010000003">
    <property type="protein sequence ID" value="KAL1563871.1"/>
    <property type="molecule type" value="Genomic_DNA"/>
</dbReference>
<feature type="compositionally biased region" description="Polar residues" evidence="7">
    <location>
        <begin position="1"/>
        <end position="10"/>
    </location>
</feature>
<evidence type="ECO:0000313" key="11">
    <source>
        <dbReference type="Proteomes" id="UP001567538"/>
    </source>
</evidence>
<protein>
    <submittedName>
        <fullName evidence="10">Lysine histidine transporter-like 7</fullName>
    </submittedName>
</protein>
<gene>
    <name evidence="10" type="ORF">AAHA92_06291</name>
</gene>
<dbReference type="GO" id="GO:0006865">
    <property type="term" value="P:amino acid transport"/>
    <property type="evidence" value="ECO:0007669"/>
    <property type="project" value="UniProtKB-KW"/>
</dbReference>
<dbReference type="PANTHER" id="PTHR48017">
    <property type="entry name" value="OS05G0424000 PROTEIN-RELATED"/>
    <property type="match status" value="1"/>
</dbReference>
<feature type="transmembrane region" description="Helical" evidence="8">
    <location>
        <begin position="173"/>
        <end position="196"/>
    </location>
</feature>
<dbReference type="InterPro" id="IPR013057">
    <property type="entry name" value="AA_transpt_TM"/>
</dbReference>
<feature type="region of interest" description="Disordered" evidence="7">
    <location>
        <begin position="1"/>
        <end position="34"/>
    </location>
</feature>
<feature type="transmembrane region" description="Helical" evidence="8">
    <location>
        <begin position="404"/>
        <end position="427"/>
    </location>
</feature>
<evidence type="ECO:0000256" key="5">
    <source>
        <dbReference type="ARBA" id="ARBA00022989"/>
    </source>
</evidence>
<feature type="transmembrane region" description="Helical" evidence="8">
    <location>
        <begin position="439"/>
        <end position="463"/>
    </location>
</feature>
<comment type="subcellular location">
    <subcellularLocation>
        <location evidence="1">Membrane</location>
    </subcellularLocation>
</comment>
<evidence type="ECO:0000256" key="7">
    <source>
        <dbReference type="SAM" id="MobiDB-lite"/>
    </source>
</evidence>
<feature type="transmembrane region" description="Helical" evidence="8">
    <location>
        <begin position="378"/>
        <end position="398"/>
    </location>
</feature>
<evidence type="ECO:0000256" key="2">
    <source>
        <dbReference type="ARBA" id="ARBA00022448"/>
    </source>
</evidence>
<feature type="transmembrane region" description="Helical" evidence="8">
    <location>
        <begin position="139"/>
        <end position="161"/>
    </location>
</feature>
<feature type="domain" description="Amino acid transporter transmembrane" evidence="9">
    <location>
        <begin position="48"/>
        <end position="459"/>
    </location>
</feature>
<organism evidence="10 11">
    <name type="scientific">Salvia divinorum</name>
    <name type="common">Maria pastora</name>
    <name type="synonym">Diviner's sage</name>
    <dbReference type="NCBI Taxonomy" id="28513"/>
    <lineage>
        <taxon>Eukaryota</taxon>
        <taxon>Viridiplantae</taxon>
        <taxon>Streptophyta</taxon>
        <taxon>Embryophyta</taxon>
        <taxon>Tracheophyta</taxon>
        <taxon>Spermatophyta</taxon>
        <taxon>Magnoliopsida</taxon>
        <taxon>eudicotyledons</taxon>
        <taxon>Gunneridae</taxon>
        <taxon>Pentapetalae</taxon>
        <taxon>asterids</taxon>
        <taxon>lamiids</taxon>
        <taxon>Lamiales</taxon>
        <taxon>Lamiaceae</taxon>
        <taxon>Nepetoideae</taxon>
        <taxon>Mentheae</taxon>
        <taxon>Salviinae</taxon>
        <taxon>Salvia</taxon>
        <taxon>Salvia subgen. Calosphace</taxon>
    </lineage>
</organism>
<dbReference type="GO" id="GO:0016020">
    <property type="term" value="C:membrane"/>
    <property type="evidence" value="ECO:0007669"/>
    <property type="project" value="UniProtKB-SubCell"/>
</dbReference>
<feature type="transmembrane region" description="Helical" evidence="8">
    <location>
        <begin position="67"/>
        <end position="92"/>
    </location>
</feature>
<comment type="caution">
    <text evidence="10">The sequence shown here is derived from an EMBL/GenBank/DDBJ whole genome shotgun (WGS) entry which is preliminary data.</text>
</comment>
<feature type="transmembrane region" description="Helical" evidence="8">
    <location>
        <begin position="336"/>
        <end position="357"/>
    </location>
</feature>
<reference evidence="10 11" key="1">
    <citation type="submission" date="2024-06" db="EMBL/GenBank/DDBJ databases">
        <title>A chromosome level genome sequence of Diviner's sage (Salvia divinorum).</title>
        <authorList>
            <person name="Ford S.A."/>
            <person name="Ro D.-K."/>
            <person name="Ness R.W."/>
            <person name="Phillips M.A."/>
        </authorList>
    </citation>
    <scope>NUCLEOTIDE SEQUENCE [LARGE SCALE GENOMIC DNA]</scope>
    <source>
        <strain evidence="10">SAF-2024a</strain>
        <tissue evidence="10">Leaf</tissue>
    </source>
</reference>
<dbReference type="Pfam" id="PF01490">
    <property type="entry name" value="Aa_trans"/>
    <property type="match status" value="1"/>
</dbReference>
<evidence type="ECO:0000259" key="9">
    <source>
        <dbReference type="Pfam" id="PF01490"/>
    </source>
</evidence>
<accession>A0ABD1I591</accession>
<evidence type="ECO:0000256" key="3">
    <source>
        <dbReference type="ARBA" id="ARBA00022692"/>
    </source>
</evidence>
<dbReference type="AlphaFoldDB" id="A0ABD1I591"/>